<dbReference type="InterPro" id="IPR058533">
    <property type="entry name" value="Cation_efflux_TM"/>
</dbReference>
<dbReference type="EMBL" id="CP032096">
    <property type="protein sequence ID" value="QBZ82940.1"/>
    <property type="molecule type" value="Genomic_DNA"/>
</dbReference>
<dbReference type="OrthoDB" id="271709at2"/>
<evidence type="ECO:0000259" key="9">
    <source>
        <dbReference type="Pfam" id="PF01545"/>
    </source>
</evidence>
<evidence type="ECO:0000313" key="11">
    <source>
        <dbReference type="Proteomes" id="UP000296201"/>
    </source>
</evidence>
<feature type="domain" description="Cation efflux protein transmembrane" evidence="9">
    <location>
        <begin position="26"/>
        <end position="239"/>
    </location>
</feature>
<evidence type="ECO:0000256" key="1">
    <source>
        <dbReference type="ARBA" id="ARBA00004141"/>
    </source>
</evidence>
<dbReference type="Gene3D" id="1.20.1510.10">
    <property type="entry name" value="Cation efflux protein transmembrane domain"/>
    <property type="match status" value="1"/>
</dbReference>
<feature type="transmembrane region" description="Helical" evidence="8">
    <location>
        <begin position="125"/>
        <end position="148"/>
    </location>
</feature>
<keyword evidence="4" id="KW-0864">Zinc transport</keyword>
<keyword evidence="6" id="KW-0406">Ion transport</keyword>
<dbReference type="GO" id="GO:0006882">
    <property type="term" value="P:intracellular zinc ion homeostasis"/>
    <property type="evidence" value="ECO:0007669"/>
    <property type="project" value="InterPro"/>
</dbReference>
<feature type="transmembrane region" description="Helical" evidence="8">
    <location>
        <begin position="59"/>
        <end position="77"/>
    </location>
</feature>
<dbReference type="GO" id="GO:0016020">
    <property type="term" value="C:membrane"/>
    <property type="evidence" value="ECO:0007669"/>
    <property type="project" value="UniProtKB-SubCell"/>
</dbReference>
<gene>
    <name evidence="10" type="primary">czcD_1</name>
    <name evidence="10" type="ORF">GHNINEIG_00981</name>
</gene>
<accession>A0A4P7NYP8</accession>
<dbReference type="RefSeq" id="WP_135795604.1">
    <property type="nucleotide sequence ID" value="NZ_CP032096.1"/>
</dbReference>
<feature type="transmembrane region" description="Helical" evidence="8">
    <location>
        <begin position="89"/>
        <end position="113"/>
    </location>
</feature>
<dbReference type="InterPro" id="IPR045316">
    <property type="entry name" value="Msc2-like"/>
</dbReference>
<dbReference type="GO" id="GO:0005385">
    <property type="term" value="F:zinc ion transmembrane transporter activity"/>
    <property type="evidence" value="ECO:0007669"/>
    <property type="project" value="InterPro"/>
</dbReference>
<evidence type="ECO:0000256" key="7">
    <source>
        <dbReference type="ARBA" id="ARBA00023136"/>
    </source>
</evidence>
<dbReference type="InterPro" id="IPR027469">
    <property type="entry name" value="Cation_efflux_TMD_sf"/>
</dbReference>
<evidence type="ECO:0000256" key="3">
    <source>
        <dbReference type="ARBA" id="ARBA00022692"/>
    </source>
</evidence>
<evidence type="ECO:0000256" key="2">
    <source>
        <dbReference type="ARBA" id="ARBA00022448"/>
    </source>
</evidence>
<organism evidence="10 11">
    <name type="scientific">Hydrogenovibrio crunogenus</name>
    <dbReference type="NCBI Taxonomy" id="39765"/>
    <lineage>
        <taxon>Bacteria</taxon>
        <taxon>Pseudomonadati</taxon>
        <taxon>Pseudomonadota</taxon>
        <taxon>Gammaproteobacteria</taxon>
        <taxon>Thiotrichales</taxon>
        <taxon>Piscirickettsiaceae</taxon>
        <taxon>Hydrogenovibrio</taxon>
    </lineage>
</organism>
<feature type="transmembrane region" description="Helical" evidence="8">
    <location>
        <begin position="26"/>
        <end position="47"/>
    </location>
</feature>
<keyword evidence="7 8" id="KW-0472">Membrane</keyword>
<feature type="transmembrane region" description="Helical" evidence="8">
    <location>
        <begin position="181"/>
        <end position="201"/>
    </location>
</feature>
<keyword evidence="3 8" id="KW-0812">Transmembrane</keyword>
<dbReference type="InterPro" id="IPR002524">
    <property type="entry name" value="Cation_efflux"/>
</dbReference>
<name>A0A4P7NYP8_9GAMM</name>
<feature type="transmembrane region" description="Helical" evidence="8">
    <location>
        <begin position="207"/>
        <end position="227"/>
    </location>
</feature>
<evidence type="ECO:0000256" key="4">
    <source>
        <dbReference type="ARBA" id="ARBA00022906"/>
    </source>
</evidence>
<dbReference type="Proteomes" id="UP000296201">
    <property type="component" value="Chromosome"/>
</dbReference>
<dbReference type="NCBIfam" id="NF033827">
    <property type="entry name" value="CDF_efflux_DmeF"/>
    <property type="match status" value="1"/>
</dbReference>
<evidence type="ECO:0000256" key="8">
    <source>
        <dbReference type="SAM" id="Phobius"/>
    </source>
</evidence>
<protein>
    <submittedName>
        <fullName evidence="10">Cadmium, cobalt and zinc/H(+)-K(+) antiporter</fullName>
    </submittedName>
</protein>
<dbReference type="SUPFAM" id="SSF161111">
    <property type="entry name" value="Cation efflux protein transmembrane domain-like"/>
    <property type="match status" value="1"/>
</dbReference>
<evidence type="ECO:0000256" key="6">
    <source>
        <dbReference type="ARBA" id="ARBA00023065"/>
    </source>
</evidence>
<evidence type="ECO:0000256" key="5">
    <source>
        <dbReference type="ARBA" id="ARBA00022989"/>
    </source>
</evidence>
<dbReference type="NCBIfam" id="TIGR01297">
    <property type="entry name" value="CDF"/>
    <property type="match status" value="1"/>
</dbReference>
<comment type="subcellular location">
    <subcellularLocation>
        <location evidence="1">Membrane</location>
        <topology evidence="1">Multi-pass membrane protein</topology>
    </subcellularLocation>
</comment>
<keyword evidence="4" id="KW-0862">Zinc</keyword>
<dbReference type="PANTHER" id="PTHR45755:SF4">
    <property type="entry name" value="ZINC TRANSPORTER 7"/>
    <property type="match status" value="1"/>
</dbReference>
<dbReference type="AlphaFoldDB" id="A0A4P7NYP8"/>
<dbReference type="Pfam" id="PF01545">
    <property type="entry name" value="Cation_efflux"/>
    <property type="match status" value="1"/>
</dbReference>
<proteinExistence type="predicted"/>
<keyword evidence="11" id="KW-1185">Reference proteome</keyword>
<sequence>MNQETLRHFQQSHDFVRYSKKNERQVWIVLVITALTMIAEIAAGIWYGSMALLADGWHMSTHMVAFGITLFAWRYAMVKKEDPVFSFSTGKVSVLAAYSSGIFLVIVAIMMVVESISRFISPHDIAFNQALIVAVIGLLVNLVSALLLRHDHNGEDEKQVLNASSDGLHAHSQSKDQNHQAAYLHVLADALTSFAAIAALLTGKWLGWNWMDPMMGVVGGIIILIWARKLIKETSRILLDHSLSVEVTDKIVEKLEEDVSDKVVDFHAWKVSTDDYAVIIGLVSNAPKPPEFYKAKLAEFWQLKHITIEVNPVSQSN</sequence>
<evidence type="ECO:0000313" key="10">
    <source>
        <dbReference type="EMBL" id="QBZ82940.1"/>
    </source>
</evidence>
<keyword evidence="2" id="KW-0813">Transport</keyword>
<keyword evidence="5 8" id="KW-1133">Transmembrane helix</keyword>
<dbReference type="PANTHER" id="PTHR45755">
    <property type="match status" value="1"/>
</dbReference>
<reference evidence="10 11" key="1">
    <citation type="submission" date="2018-08" db="EMBL/GenBank/DDBJ databases">
        <title>Horizontal acquisition of hydrogen conversion ability and other habitat adaptations in Hydrogenovibrio crunogenus strains.</title>
        <authorList>
            <person name="Gonnella G."/>
            <person name="Adam N."/>
            <person name="Perner M."/>
        </authorList>
    </citation>
    <scope>NUCLEOTIDE SEQUENCE [LARGE SCALE GENOMIC DNA]</scope>
    <source>
        <strain evidence="10 11">SP-41</strain>
    </source>
</reference>